<protein>
    <submittedName>
        <fullName evidence="2">STAS-like domain-containing protein</fullName>
    </submittedName>
</protein>
<sequence>MAHKIFDLVGKYAISAESGQKVYDQIHPLLLAGNPVELDFNGVQVFASPFFNFAIGHLLKDIPADNLNRLVEFTAISSEGWNVLERVIANAKHYYSDEQFRNAVDVVIAEQAATL</sequence>
<name>A0ABS8IG07_9NOSO</name>
<gene>
    <name evidence="2" type="ORF">LC586_29040</name>
</gene>
<dbReference type="RefSeq" id="WP_229488660.1">
    <property type="nucleotide sequence ID" value="NZ_JAIVFQ010000068.1"/>
</dbReference>
<dbReference type="InterPro" id="IPR025474">
    <property type="entry name" value="DUF4325"/>
</dbReference>
<feature type="domain" description="DUF4325" evidence="1">
    <location>
        <begin position="18"/>
        <end position="80"/>
    </location>
</feature>
<accession>A0ABS8IG07</accession>
<evidence type="ECO:0000313" key="2">
    <source>
        <dbReference type="EMBL" id="MCC5603132.1"/>
    </source>
</evidence>
<proteinExistence type="predicted"/>
<keyword evidence="3" id="KW-1185">Reference proteome</keyword>
<dbReference type="EMBL" id="JAIVFQ010000068">
    <property type="protein sequence ID" value="MCC5603132.1"/>
    <property type="molecule type" value="Genomic_DNA"/>
</dbReference>
<organism evidence="2 3">
    <name type="scientific">Nostoc favosum CHAB5714</name>
    <dbReference type="NCBI Taxonomy" id="2780399"/>
    <lineage>
        <taxon>Bacteria</taxon>
        <taxon>Bacillati</taxon>
        <taxon>Cyanobacteriota</taxon>
        <taxon>Cyanophyceae</taxon>
        <taxon>Nostocales</taxon>
        <taxon>Nostocaceae</taxon>
        <taxon>Nostoc</taxon>
        <taxon>Nostoc favosum</taxon>
    </lineage>
</organism>
<evidence type="ECO:0000259" key="1">
    <source>
        <dbReference type="Pfam" id="PF14213"/>
    </source>
</evidence>
<comment type="caution">
    <text evidence="2">The sequence shown here is derived from an EMBL/GenBank/DDBJ whole genome shotgun (WGS) entry which is preliminary data.</text>
</comment>
<evidence type="ECO:0000313" key="3">
    <source>
        <dbReference type="Proteomes" id="UP001199525"/>
    </source>
</evidence>
<dbReference type="Pfam" id="PF14213">
    <property type="entry name" value="DUF4325"/>
    <property type="match status" value="1"/>
</dbReference>
<dbReference type="Proteomes" id="UP001199525">
    <property type="component" value="Unassembled WGS sequence"/>
</dbReference>
<reference evidence="2 3" key="1">
    <citation type="journal article" date="2021" name="Microorganisms">
        <title>Genome Evolution of Filamentous Cyanobacterium Nostoc Species: From Facultative Symbiosis to Free Living.</title>
        <authorList>
            <person name="Huo D."/>
            <person name="Li H."/>
            <person name="Cai F."/>
            <person name="Guo X."/>
            <person name="Qiao Z."/>
            <person name="Wang W."/>
            <person name="Yu G."/>
            <person name="Li R."/>
        </authorList>
    </citation>
    <scope>NUCLEOTIDE SEQUENCE [LARGE SCALE GENOMIC DNA]</scope>
    <source>
        <strain evidence="2 3">CHAB 5714</strain>
    </source>
</reference>